<evidence type="ECO:0000256" key="3">
    <source>
        <dbReference type="ARBA" id="ARBA00023125"/>
    </source>
</evidence>
<dbReference type="InterPro" id="IPR036879">
    <property type="entry name" value="TF_MADSbox_sf"/>
</dbReference>
<sequence length="174" mass="18814">MGRTKLEIKKIEDKARRQTTFTKRRQGLYKKAGELATKCGAQVAVIAFSNAGNVFAYGHPAVNTVLRRYEAATGGSGEGGRAVREEIESKYRESVAKLEAERRVEEILGRAAAEGGGGGGGRPLWSVEVEKLGFDELEKLRATMEEMKRRLAARDGGIAAAEADSGDDRDMPAV</sequence>
<dbReference type="Proteomes" id="UP001187471">
    <property type="component" value="Unassembled WGS sequence"/>
</dbReference>
<dbReference type="Gene3D" id="3.40.1810.10">
    <property type="entry name" value="Transcription factor, MADS-box"/>
    <property type="match status" value="1"/>
</dbReference>
<dbReference type="PRINTS" id="PR00404">
    <property type="entry name" value="MADSDOMAIN"/>
</dbReference>
<evidence type="ECO:0000256" key="5">
    <source>
        <dbReference type="ARBA" id="ARBA00023242"/>
    </source>
</evidence>
<dbReference type="EMBL" id="JAVXUO010003123">
    <property type="protein sequence ID" value="KAK2966498.1"/>
    <property type="molecule type" value="Genomic_DNA"/>
</dbReference>
<dbReference type="AlphaFoldDB" id="A0AA88QBY9"/>
<feature type="compositionally biased region" description="Low complexity" evidence="6">
    <location>
        <begin position="154"/>
        <end position="163"/>
    </location>
</feature>
<gene>
    <name evidence="8" type="ORF">RJ640_019027</name>
</gene>
<dbReference type="GO" id="GO:0000978">
    <property type="term" value="F:RNA polymerase II cis-regulatory region sequence-specific DNA binding"/>
    <property type="evidence" value="ECO:0007669"/>
    <property type="project" value="TreeGrafter"/>
</dbReference>
<keyword evidence="3" id="KW-0238">DNA-binding</keyword>
<dbReference type="InterPro" id="IPR002100">
    <property type="entry name" value="TF_MADSbox"/>
</dbReference>
<organism evidence="8 9">
    <name type="scientific">Escallonia rubra</name>
    <dbReference type="NCBI Taxonomy" id="112253"/>
    <lineage>
        <taxon>Eukaryota</taxon>
        <taxon>Viridiplantae</taxon>
        <taxon>Streptophyta</taxon>
        <taxon>Embryophyta</taxon>
        <taxon>Tracheophyta</taxon>
        <taxon>Spermatophyta</taxon>
        <taxon>Magnoliopsida</taxon>
        <taxon>eudicotyledons</taxon>
        <taxon>Gunneridae</taxon>
        <taxon>Pentapetalae</taxon>
        <taxon>asterids</taxon>
        <taxon>campanulids</taxon>
        <taxon>Escalloniales</taxon>
        <taxon>Escalloniaceae</taxon>
        <taxon>Escallonia</taxon>
    </lineage>
</organism>
<keyword evidence="5" id="KW-0539">Nucleus</keyword>
<feature type="domain" description="MADS-box" evidence="7">
    <location>
        <begin position="1"/>
        <end position="61"/>
    </location>
</feature>
<evidence type="ECO:0000313" key="8">
    <source>
        <dbReference type="EMBL" id="KAK2966498.1"/>
    </source>
</evidence>
<dbReference type="GO" id="GO:0045893">
    <property type="term" value="P:positive regulation of DNA-templated transcription"/>
    <property type="evidence" value="ECO:0007669"/>
    <property type="project" value="UniProtKB-ARBA"/>
</dbReference>
<evidence type="ECO:0000313" key="9">
    <source>
        <dbReference type="Proteomes" id="UP001187471"/>
    </source>
</evidence>
<comment type="caution">
    <text evidence="8">The sequence shown here is derived from an EMBL/GenBank/DDBJ whole genome shotgun (WGS) entry which is preliminary data.</text>
</comment>
<comment type="subcellular location">
    <subcellularLocation>
        <location evidence="1">Nucleus</location>
    </subcellularLocation>
</comment>
<dbReference type="SUPFAM" id="SSF55455">
    <property type="entry name" value="SRF-like"/>
    <property type="match status" value="1"/>
</dbReference>
<evidence type="ECO:0000259" key="7">
    <source>
        <dbReference type="PROSITE" id="PS50066"/>
    </source>
</evidence>
<evidence type="ECO:0000256" key="4">
    <source>
        <dbReference type="ARBA" id="ARBA00023163"/>
    </source>
</evidence>
<dbReference type="SMART" id="SM00432">
    <property type="entry name" value="MADS"/>
    <property type="match status" value="1"/>
</dbReference>
<keyword evidence="9" id="KW-1185">Reference proteome</keyword>
<proteinExistence type="predicted"/>
<dbReference type="PROSITE" id="PS50066">
    <property type="entry name" value="MADS_BOX_2"/>
    <property type="match status" value="1"/>
</dbReference>
<keyword evidence="4" id="KW-0804">Transcription</keyword>
<dbReference type="GO" id="GO:0046983">
    <property type="term" value="F:protein dimerization activity"/>
    <property type="evidence" value="ECO:0007669"/>
    <property type="project" value="InterPro"/>
</dbReference>
<dbReference type="PANTHER" id="PTHR11945">
    <property type="entry name" value="MADS BOX PROTEIN"/>
    <property type="match status" value="1"/>
</dbReference>
<dbReference type="GO" id="GO:0000981">
    <property type="term" value="F:DNA-binding transcription factor activity, RNA polymerase II-specific"/>
    <property type="evidence" value="ECO:0007669"/>
    <property type="project" value="TreeGrafter"/>
</dbReference>
<keyword evidence="2" id="KW-0805">Transcription regulation</keyword>
<evidence type="ECO:0000256" key="1">
    <source>
        <dbReference type="ARBA" id="ARBA00004123"/>
    </source>
</evidence>
<accession>A0AA88QBY9</accession>
<feature type="region of interest" description="Disordered" evidence="6">
    <location>
        <begin position="154"/>
        <end position="174"/>
    </location>
</feature>
<reference evidence="8" key="1">
    <citation type="submission" date="2022-12" db="EMBL/GenBank/DDBJ databases">
        <title>Draft genome assemblies for two species of Escallonia (Escalloniales).</title>
        <authorList>
            <person name="Chanderbali A."/>
            <person name="Dervinis C."/>
            <person name="Anghel I."/>
            <person name="Soltis D."/>
            <person name="Soltis P."/>
            <person name="Zapata F."/>
        </authorList>
    </citation>
    <scope>NUCLEOTIDE SEQUENCE</scope>
    <source>
        <strain evidence="8">UCBG92.1500</strain>
        <tissue evidence="8">Leaf</tissue>
    </source>
</reference>
<evidence type="ECO:0000256" key="2">
    <source>
        <dbReference type="ARBA" id="ARBA00023015"/>
    </source>
</evidence>
<dbReference type="FunFam" id="3.40.1810.10:FF:000006">
    <property type="entry name" value="Agamous-like MADS-box protein AGL62"/>
    <property type="match status" value="1"/>
</dbReference>
<dbReference type="PANTHER" id="PTHR11945:SF534">
    <property type="entry name" value="MYOCYTE-SPECIFIC ENHANCER FACTOR 2"/>
    <property type="match status" value="1"/>
</dbReference>
<name>A0AA88QBY9_9ASTE</name>
<dbReference type="GO" id="GO:0005634">
    <property type="term" value="C:nucleus"/>
    <property type="evidence" value="ECO:0007669"/>
    <property type="project" value="UniProtKB-SubCell"/>
</dbReference>
<protein>
    <recommendedName>
        <fullName evidence="7">MADS-box domain-containing protein</fullName>
    </recommendedName>
</protein>
<evidence type="ECO:0000256" key="6">
    <source>
        <dbReference type="SAM" id="MobiDB-lite"/>
    </source>
</evidence>
<dbReference type="Pfam" id="PF00319">
    <property type="entry name" value="SRF-TF"/>
    <property type="match status" value="1"/>
</dbReference>